<organism evidence="3 4">
    <name type="scientific">Rhizobium paknamense</name>
    <dbReference type="NCBI Taxonomy" id="1206817"/>
    <lineage>
        <taxon>Bacteria</taxon>
        <taxon>Pseudomonadati</taxon>
        <taxon>Pseudomonadota</taxon>
        <taxon>Alphaproteobacteria</taxon>
        <taxon>Hyphomicrobiales</taxon>
        <taxon>Rhizobiaceae</taxon>
        <taxon>Rhizobium/Agrobacterium group</taxon>
        <taxon>Rhizobium</taxon>
    </lineage>
</organism>
<feature type="chain" id="PRO_5045252206" evidence="2">
    <location>
        <begin position="19"/>
        <end position="43"/>
    </location>
</feature>
<evidence type="ECO:0000313" key="4">
    <source>
        <dbReference type="Proteomes" id="UP001235269"/>
    </source>
</evidence>
<evidence type="ECO:0000313" key="3">
    <source>
        <dbReference type="EMBL" id="MDQ0458453.1"/>
    </source>
</evidence>
<comment type="caution">
    <text evidence="3">The sequence shown here is derived from an EMBL/GenBank/DDBJ whole genome shotgun (WGS) entry which is preliminary data.</text>
</comment>
<keyword evidence="4" id="KW-1185">Reference proteome</keyword>
<gene>
    <name evidence="3" type="ORF">QO005_004816</name>
</gene>
<proteinExistence type="predicted"/>
<dbReference type="PROSITE" id="PS51257">
    <property type="entry name" value="PROKAR_LIPOPROTEIN"/>
    <property type="match status" value="1"/>
</dbReference>
<evidence type="ECO:0000256" key="2">
    <source>
        <dbReference type="SAM" id="SignalP"/>
    </source>
</evidence>
<reference evidence="3 4" key="1">
    <citation type="submission" date="2023-07" db="EMBL/GenBank/DDBJ databases">
        <title>Genomic Encyclopedia of Type Strains, Phase IV (KMG-IV): sequencing the most valuable type-strain genomes for metagenomic binning, comparative biology and taxonomic classification.</title>
        <authorList>
            <person name="Goeker M."/>
        </authorList>
    </citation>
    <scope>NUCLEOTIDE SEQUENCE [LARGE SCALE GENOMIC DNA]</scope>
    <source>
        <strain evidence="3 4">DSM 100301</strain>
    </source>
</reference>
<dbReference type="RefSeq" id="WP_307160524.1">
    <property type="nucleotide sequence ID" value="NZ_JAUSWH010000034.1"/>
</dbReference>
<feature type="signal peptide" evidence="2">
    <location>
        <begin position="1"/>
        <end position="18"/>
    </location>
</feature>
<evidence type="ECO:0000256" key="1">
    <source>
        <dbReference type="SAM" id="MobiDB-lite"/>
    </source>
</evidence>
<feature type="region of interest" description="Disordered" evidence="1">
    <location>
        <begin position="24"/>
        <end position="43"/>
    </location>
</feature>
<sequence>MKMILGAVMLCLTVGALSSCTTDGNGGANASYQEHHRNKYVPH</sequence>
<name>A0ABU0ILG9_9HYPH</name>
<protein>
    <submittedName>
        <fullName evidence="3">Tetrahydromethanopterin S-methyltransferase subunit E</fullName>
    </submittedName>
</protein>
<dbReference type="Proteomes" id="UP001235269">
    <property type="component" value="Unassembled WGS sequence"/>
</dbReference>
<dbReference type="EMBL" id="JAUSWH010000034">
    <property type="protein sequence ID" value="MDQ0458453.1"/>
    <property type="molecule type" value="Genomic_DNA"/>
</dbReference>
<accession>A0ABU0ILG9</accession>
<keyword evidence="2" id="KW-0732">Signal</keyword>